<feature type="transmembrane region" description="Helical" evidence="1">
    <location>
        <begin position="37"/>
        <end position="59"/>
    </location>
</feature>
<proteinExistence type="predicted"/>
<feature type="transmembrane region" description="Helical" evidence="1">
    <location>
        <begin position="714"/>
        <end position="738"/>
    </location>
</feature>
<dbReference type="InterPro" id="IPR029063">
    <property type="entry name" value="SAM-dependent_MTases_sf"/>
</dbReference>
<evidence type="ECO:0000256" key="1">
    <source>
        <dbReference type="SAM" id="Phobius"/>
    </source>
</evidence>
<comment type="caution">
    <text evidence="2">The sequence shown here is derived from an EMBL/GenBank/DDBJ whole genome shotgun (WGS) entry which is preliminary data.</text>
</comment>
<feature type="transmembrane region" description="Helical" evidence="1">
    <location>
        <begin position="135"/>
        <end position="157"/>
    </location>
</feature>
<feature type="transmembrane region" description="Helical" evidence="1">
    <location>
        <begin position="178"/>
        <end position="197"/>
    </location>
</feature>
<gene>
    <name evidence="2" type="ORF">BWY41_01475</name>
</gene>
<sequence length="771" mass="89369">MRGETTKSFQLFIISLCSLAVEMVLFRWFAFLAGFHFVSLIISLALLGYGASGALFRFYPLSMKPLIPLCFIFGVAAVLVGLVFLPMDVYEFWTYSIYKINFILLIIITSIPFFYHGLYQIHLFDEYPDHFPRFYSMNLLGSAAGVIIGVVLLMFFNEIQSLVTIMGIGCLNLWKQKKLFFIFILIIIILFFLPLTLKISDYSPTRQLRLIPDNQLLSTYRNPSQHLEVFFTPYSRAATGLSMRYRDVPPSSYSLITDYTHQVIFPHQPSEEFIYNTLFALPLRVFKPDEVLGIECDWGYEMYAMYYSSVSGTIVTSSPLYREFLKNLRPSIPYEIEVAFPRKYLSQTQSHYDLIFLQIPVGNGEIFPGAFSMKENYLFTIEGIRSVVNHLNDDGKLVISFFPQTPPMVLLKLMDLVSQVWGDPKLLQNRLIIIKNLDFAQMIISIQIFDQMEIEKIRQDVSVYGFDFIYYPDIDEEEVEKVFQTQKLNYRIVMDYFQDPKETLQKSFYNVKAPRDNKPYFFHFFQWNQFKETLYNLGKRWLPFGGAGFLLVLFIFLVITALSLLFILIPGRAFMGRKKLHFAGGKELELAAIITGIGYMLIEIPVIVQLEMIIGFPIYTFALVLTILLVFSGLGSWYVEKIRSNRFFLKMVFVHPLIILGFFLYINYLRSWLLELPGILSLLVVLLPFSLLAFTAGMPFPILSRLTHQRNPDFFQVVFAWNGFMSVVASLLSHFTAIEYGIHFPYFLSIPLYGGFWVIVHFLNKSLHPIP</sequence>
<keyword evidence="1" id="KW-0472">Membrane</keyword>
<feature type="transmembrane region" description="Helical" evidence="1">
    <location>
        <begin position="614"/>
        <end position="635"/>
    </location>
</feature>
<feature type="transmembrane region" description="Helical" evidence="1">
    <location>
        <begin position="647"/>
        <end position="666"/>
    </location>
</feature>
<keyword evidence="1" id="KW-1133">Transmembrane helix</keyword>
<protein>
    <recommendedName>
        <fullName evidence="3">Spermidine synthase</fullName>
    </recommendedName>
</protein>
<organism evidence="2">
    <name type="scientific">Candidatus Atribacter allofermentans</name>
    <dbReference type="NCBI Taxonomy" id="1852833"/>
    <lineage>
        <taxon>Bacteria</taxon>
        <taxon>Pseudomonadati</taxon>
        <taxon>Atribacterota</taxon>
        <taxon>Atribacteria</taxon>
        <taxon>Atribacterales</taxon>
        <taxon>Atribacteraceae</taxon>
        <taxon>Atribacter</taxon>
    </lineage>
</organism>
<feature type="transmembrane region" description="Helical" evidence="1">
    <location>
        <begin position="541"/>
        <end position="569"/>
    </location>
</feature>
<evidence type="ECO:0000313" key="2">
    <source>
        <dbReference type="EMBL" id="OQA56519.1"/>
    </source>
</evidence>
<dbReference type="Proteomes" id="UP000485569">
    <property type="component" value="Unassembled WGS sequence"/>
</dbReference>
<feature type="transmembrane region" description="Helical" evidence="1">
    <location>
        <begin position="678"/>
        <end position="702"/>
    </location>
</feature>
<feature type="transmembrane region" description="Helical" evidence="1">
    <location>
        <begin position="590"/>
        <end position="608"/>
    </location>
</feature>
<dbReference type="Gene3D" id="3.40.50.150">
    <property type="entry name" value="Vaccinia Virus protein VP39"/>
    <property type="match status" value="1"/>
</dbReference>
<feature type="transmembrane region" description="Helical" evidence="1">
    <location>
        <begin position="97"/>
        <end position="115"/>
    </location>
</feature>
<evidence type="ECO:0008006" key="3">
    <source>
        <dbReference type="Google" id="ProtNLM"/>
    </source>
</evidence>
<dbReference type="SUPFAM" id="SSF53335">
    <property type="entry name" value="S-adenosyl-L-methionine-dependent methyltransferases"/>
    <property type="match status" value="1"/>
</dbReference>
<dbReference type="AlphaFoldDB" id="A0A1V5SPQ7"/>
<keyword evidence="1" id="KW-0812">Transmembrane</keyword>
<feature type="transmembrane region" description="Helical" evidence="1">
    <location>
        <begin position="744"/>
        <end position="763"/>
    </location>
</feature>
<feature type="transmembrane region" description="Helical" evidence="1">
    <location>
        <begin position="65"/>
        <end position="85"/>
    </location>
</feature>
<name>A0A1V5SPQ7_9BACT</name>
<dbReference type="EMBL" id="MWBQ01000116">
    <property type="protein sequence ID" value="OQA56519.1"/>
    <property type="molecule type" value="Genomic_DNA"/>
</dbReference>
<accession>A0A1V5SPQ7</accession>
<reference evidence="2" key="1">
    <citation type="submission" date="2017-02" db="EMBL/GenBank/DDBJ databases">
        <title>Delving into the versatile metabolic prowess of the omnipresent phylum Bacteroidetes.</title>
        <authorList>
            <person name="Nobu M.K."/>
            <person name="Mei R."/>
            <person name="Narihiro T."/>
            <person name="Kuroda K."/>
            <person name="Liu W.-T."/>
        </authorList>
    </citation>
    <scope>NUCLEOTIDE SEQUENCE</scope>
    <source>
        <strain evidence="2">ADurb.Bin276</strain>
    </source>
</reference>